<evidence type="ECO:0000256" key="5">
    <source>
        <dbReference type="ARBA" id="ARBA00022729"/>
    </source>
</evidence>
<comment type="function">
    <text evidence="9">TRAP proteins are part of a complex whose function is to bind calcium to the ER membrane and thereby regulate the retention of ER resident proteins. May be involved in the recycling of the translocation apparatus after completion of the translocation process or may function as a membrane-bound chaperone facilitating folding of translocated proteins.</text>
</comment>
<comment type="subunit">
    <text evidence="10">Heterotetramer of TRAP-alpha, TRAP-beta, TRAP-delta and TRAP-gamma. Interacts with palmitoylated calnexin (CALX), the interaction is required for efficient folding of glycosylated proteins.</text>
</comment>
<keyword evidence="5" id="KW-0732">Signal</keyword>
<dbReference type="GO" id="GO:0005789">
    <property type="term" value="C:endoplasmic reticulum membrane"/>
    <property type="evidence" value="ECO:0007669"/>
    <property type="project" value="UniProtKB-SubCell"/>
</dbReference>
<evidence type="ECO:0000256" key="8">
    <source>
        <dbReference type="ARBA" id="ARBA00023136"/>
    </source>
</evidence>
<evidence type="ECO:0000256" key="11">
    <source>
        <dbReference type="ARBA" id="ARBA00031071"/>
    </source>
</evidence>
<keyword evidence="8 13" id="KW-0472">Membrane</keyword>
<dbReference type="InterPro" id="IPR005595">
    <property type="entry name" value="TRAP_alpha"/>
</dbReference>
<sequence length="323" mass="36298">MSHTETDSTNSVLTLRVNVREDTLSSPVCLRKFAVVAVLQRSSGNSSTYLTGSSAVAWSWQCGGNAGFAVVNGDDEVDGEIEEETPVNEEDIAVLDEKISSAAEVDSTIRPSPDVHVAFIFIQPENSEDLPGGKLVQFLMGFQNRGEKDFTVRFCETSFRYPQDFSYHIQNFSRVQYNRVVSAKQEATFNYAFYPSDQFAGRPLGLVVELQYEDSDGKTYRNTVFNETITIIEDESNFNTETGFLYVIFAAVVVLILLAGQHFLSKLTRKHGMAKSRQVQPIEVGTNNKNEVDFEWIPREVLNHNKSPKPGLSRQRKQAQRLE</sequence>
<accession>A0A915Q261</accession>
<evidence type="ECO:0000256" key="9">
    <source>
        <dbReference type="ARBA" id="ARBA00025620"/>
    </source>
</evidence>
<evidence type="ECO:0000313" key="15">
    <source>
        <dbReference type="WBParaSite" id="sdigi.contig60.g3269.t1"/>
    </source>
</evidence>
<evidence type="ECO:0000256" key="12">
    <source>
        <dbReference type="SAM" id="MobiDB-lite"/>
    </source>
</evidence>
<dbReference type="Pfam" id="PF03896">
    <property type="entry name" value="TRAP_alpha"/>
    <property type="match status" value="1"/>
</dbReference>
<reference evidence="15" key="1">
    <citation type="submission" date="2022-11" db="UniProtKB">
        <authorList>
            <consortium name="WormBaseParasite"/>
        </authorList>
    </citation>
    <scope>IDENTIFICATION</scope>
</reference>
<feature type="transmembrane region" description="Helical" evidence="13">
    <location>
        <begin position="243"/>
        <end position="264"/>
    </location>
</feature>
<keyword evidence="4 13" id="KW-0812">Transmembrane</keyword>
<keyword evidence="7 13" id="KW-1133">Transmembrane helix</keyword>
<evidence type="ECO:0000256" key="2">
    <source>
        <dbReference type="ARBA" id="ARBA00006776"/>
    </source>
</evidence>
<dbReference type="PANTHER" id="PTHR12924:SF0">
    <property type="entry name" value="TRANSLOCON-ASSOCIATED PROTEIN SUBUNIT ALPHA"/>
    <property type="match status" value="1"/>
</dbReference>
<dbReference type="Proteomes" id="UP000887581">
    <property type="component" value="Unplaced"/>
</dbReference>
<evidence type="ECO:0000256" key="10">
    <source>
        <dbReference type="ARBA" id="ARBA00025854"/>
    </source>
</evidence>
<evidence type="ECO:0000256" key="6">
    <source>
        <dbReference type="ARBA" id="ARBA00022824"/>
    </source>
</evidence>
<feature type="compositionally biased region" description="Basic residues" evidence="12">
    <location>
        <begin position="314"/>
        <end position="323"/>
    </location>
</feature>
<dbReference type="AlphaFoldDB" id="A0A915Q261"/>
<evidence type="ECO:0000313" key="14">
    <source>
        <dbReference type="Proteomes" id="UP000887581"/>
    </source>
</evidence>
<organism evidence="14 15">
    <name type="scientific">Setaria digitata</name>
    <dbReference type="NCBI Taxonomy" id="48799"/>
    <lineage>
        <taxon>Eukaryota</taxon>
        <taxon>Metazoa</taxon>
        <taxon>Ecdysozoa</taxon>
        <taxon>Nematoda</taxon>
        <taxon>Chromadorea</taxon>
        <taxon>Rhabditida</taxon>
        <taxon>Spirurina</taxon>
        <taxon>Spiruromorpha</taxon>
        <taxon>Filarioidea</taxon>
        <taxon>Setariidae</taxon>
        <taxon>Setaria</taxon>
    </lineage>
</organism>
<comment type="similarity">
    <text evidence="2">Belongs to the TRAP-alpha family.</text>
</comment>
<evidence type="ECO:0000256" key="1">
    <source>
        <dbReference type="ARBA" id="ARBA00004115"/>
    </source>
</evidence>
<keyword evidence="6" id="KW-0256">Endoplasmic reticulum</keyword>
<proteinExistence type="inferred from homology"/>
<feature type="region of interest" description="Disordered" evidence="12">
    <location>
        <begin position="303"/>
        <end position="323"/>
    </location>
</feature>
<comment type="subcellular location">
    <subcellularLocation>
        <location evidence="1">Endoplasmic reticulum membrane</location>
        <topology evidence="1">Single-pass type I membrane protein</topology>
    </subcellularLocation>
</comment>
<evidence type="ECO:0000256" key="4">
    <source>
        <dbReference type="ARBA" id="ARBA00022692"/>
    </source>
</evidence>
<evidence type="ECO:0000256" key="3">
    <source>
        <dbReference type="ARBA" id="ARBA00020280"/>
    </source>
</evidence>
<evidence type="ECO:0000256" key="7">
    <source>
        <dbReference type="ARBA" id="ARBA00022989"/>
    </source>
</evidence>
<evidence type="ECO:0000256" key="13">
    <source>
        <dbReference type="SAM" id="Phobius"/>
    </source>
</evidence>
<name>A0A915Q261_9BILA</name>
<keyword evidence="14" id="KW-1185">Reference proteome</keyword>
<dbReference type="PANTHER" id="PTHR12924">
    <property type="entry name" value="TRANSLOCON-ASSOCIATED PROTEIN, ALPHA SUBUNIT"/>
    <property type="match status" value="1"/>
</dbReference>
<dbReference type="WBParaSite" id="sdigi.contig60.g3269.t1">
    <property type="protein sequence ID" value="sdigi.contig60.g3269.t1"/>
    <property type="gene ID" value="sdigi.contig60.g3269"/>
</dbReference>
<protein>
    <recommendedName>
        <fullName evidence="3">Translocon-associated protein subunit alpha</fullName>
    </recommendedName>
    <alternativeName>
        <fullName evidence="11">Signal sequence receptor subunit alpha</fullName>
    </alternativeName>
</protein>